<name>A0A9D9EEG7_9SPIR</name>
<evidence type="ECO:0008006" key="3">
    <source>
        <dbReference type="Google" id="ProtNLM"/>
    </source>
</evidence>
<reference evidence="1" key="2">
    <citation type="journal article" date="2021" name="PeerJ">
        <title>Extensive microbial diversity within the chicken gut microbiome revealed by metagenomics and culture.</title>
        <authorList>
            <person name="Gilroy R."/>
            <person name="Ravi A."/>
            <person name="Getino M."/>
            <person name="Pursley I."/>
            <person name="Horton D.L."/>
            <person name="Alikhan N.F."/>
            <person name="Baker D."/>
            <person name="Gharbi K."/>
            <person name="Hall N."/>
            <person name="Watson M."/>
            <person name="Adriaenssens E.M."/>
            <person name="Foster-Nyarko E."/>
            <person name="Jarju S."/>
            <person name="Secka A."/>
            <person name="Antonio M."/>
            <person name="Oren A."/>
            <person name="Chaudhuri R.R."/>
            <person name="La Ragione R."/>
            <person name="Hildebrand F."/>
            <person name="Pallen M.J."/>
        </authorList>
    </citation>
    <scope>NUCLEOTIDE SEQUENCE</scope>
    <source>
        <strain evidence="1">11167</strain>
    </source>
</reference>
<evidence type="ECO:0000313" key="1">
    <source>
        <dbReference type="EMBL" id="MBO8443634.1"/>
    </source>
</evidence>
<dbReference type="Proteomes" id="UP000823633">
    <property type="component" value="Unassembled WGS sequence"/>
</dbReference>
<dbReference type="AlphaFoldDB" id="A0A9D9EEG7"/>
<reference evidence="1" key="1">
    <citation type="submission" date="2020-10" db="EMBL/GenBank/DDBJ databases">
        <authorList>
            <person name="Gilroy R."/>
        </authorList>
    </citation>
    <scope>NUCLEOTIDE SEQUENCE</scope>
    <source>
        <strain evidence="1">11167</strain>
    </source>
</reference>
<organism evidence="1 2">
    <name type="scientific">Candidatus Aphodenecus pullistercoris</name>
    <dbReference type="NCBI Taxonomy" id="2840669"/>
    <lineage>
        <taxon>Bacteria</taxon>
        <taxon>Pseudomonadati</taxon>
        <taxon>Spirochaetota</taxon>
        <taxon>Spirochaetia</taxon>
        <taxon>Spirochaetales</taxon>
        <taxon>Candidatus Aphodenecus</taxon>
    </lineage>
</organism>
<gene>
    <name evidence="1" type="ORF">IAC42_07765</name>
</gene>
<sequence length="89" mass="10209">MCGVYRIINLKSDMAYVDGTDDAEGICASQRFRLDLGMHPMHSLQEDYSRTGLELFTIEVVETCDADELASKVEDWKRRSKEEGLSLYR</sequence>
<dbReference type="EMBL" id="JADIMU010000052">
    <property type="protein sequence ID" value="MBO8443634.1"/>
    <property type="molecule type" value="Genomic_DNA"/>
</dbReference>
<dbReference type="Gene3D" id="3.40.1440.10">
    <property type="entry name" value="GIY-YIG endonuclease"/>
    <property type="match status" value="1"/>
</dbReference>
<proteinExistence type="predicted"/>
<comment type="caution">
    <text evidence="1">The sequence shown here is derived from an EMBL/GenBank/DDBJ whole genome shotgun (WGS) entry which is preliminary data.</text>
</comment>
<dbReference type="InterPro" id="IPR035901">
    <property type="entry name" value="GIY-YIG_endonuc_sf"/>
</dbReference>
<protein>
    <recommendedName>
        <fullName evidence="3">GIY-YIG nuclease family protein</fullName>
    </recommendedName>
</protein>
<evidence type="ECO:0000313" key="2">
    <source>
        <dbReference type="Proteomes" id="UP000823633"/>
    </source>
</evidence>
<accession>A0A9D9EEG7</accession>